<gene>
    <name evidence="2" type="ORF">H4219_006258</name>
</gene>
<feature type="region of interest" description="Disordered" evidence="1">
    <location>
        <begin position="1"/>
        <end position="23"/>
    </location>
</feature>
<dbReference type="AlphaFoldDB" id="A0A9W8DJ80"/>
<organism evidence="2 3">
    <name type="scientific">Mycoemilia scoparia</name>
    <dbReference type="NCBI Taxonomy" id="417184"/>
    <lineage>
        <taxon>Eukaryota</taxon>
        <taxon>Fungi</taxon>
        <taxon>Fungi incertae sedis</taxon>
        <taxon>Zoopagomycota</taxon>
        <taxon>Kickxellomycotina</taxon>
        <taxon>Kickxellomycetes</taxon>
        <taxon>Kickxellales</taxon>
        <taxon>Kickxellaceae</taxon>
        <taxon>Mycoemilia</taxon>
    </lineage>
</organism>
<evidence type="ECO:0000313" key="2">
    <source>
        <dbReference type="EMBL" id="KAJ1910209.1"/>
    </source>
</evidence>
<evidence type="ECO:0000256" key="1">
    <source>
        <dbReference type="SAM" id="MobiDB-lite"/>
    </source>
</evidence>
<keyword evidence="3" id="KW-1185">Reference proteome</keyword>
<evidence type="ECO:0000313" key="3">
    <source>
        <dbReference type="Proteomes" id="UP001150538"/>
    </source>
</evidence>
<feature type="compositionally biased region" description="Polar residues" evidence="1">
    <location>
        <begin position="133"/>
        <end position="152"/>
    </location>
</feature>
<dbReference type="EMBL" id="JANBPU010000613">
    <property type="protein sequence ID" value="KAJ1910209.1"/>
    <property type="molecule type" value="Genomic_DNA"/>
</dbReference>
<accession>A0A9W8DJ80</accession>
<comment type="caution">
    <text evidence="2">The sequence shown here is derived from an EMBL/GenBank/DDBJ whole genome shotgun (WGS) entry which is preliminary data.</text>
</comment>
<name>A0A9W8DJ80_9FUNG</name>
<dbReference type="Proteomes" id="UP001150538">
    <property type="component" value="Unassembled WGS sequence"/>
</dbReference>
<feature type="compositionally biased region" description="Low complexity" evidence="1">
    <location>
        <begin position="56"/>
        <end position="66"/>
    </location>
</feature>
<proteinExistence type="predicted"/>
<feature type="region of interest" description="Disordered" evidence="1">
    <location>
        <begin position="37"/>
        <end position="79"/>
    </location>
</feature>
<reference evidence="2" key="1">
    <citation type="submission" date="2022-07" db="EMBL/GenBank/DDBJ databases">
        <title>Phylogenomic reconstructions and comparative analyses of Kickxellomycotina fungi.</title>
        <authorList>
            <person name="Reynolds N.K."/>
            <person name="Stajich J.E."/>
            <person name="Barry K."/>
            <person name="Grigoriev I.V."/>
            <person name="Crous P."/>
            <person name="Smith M.E."/>
        </authorList>
    </citation>
    <scope>NUCLEOTIDE SEQUENCE</scope>
    <source>
        <strain evidence="2">NBRC 100468</strain>
    </source>
</reference>
<feature type="region of interest" description="Disordered" evidence="1">
    <location>
        <begin position="102"/>
        <end position="152"/>
    </location>
</feature>
<protein>
    <submittedName>
        <fullName evidence="2">Uncharacterized protein</fullName>
    </submittedName>
</protein>
<sequence>MEPADDTMAVEAPISPELTAPTAIMEPTDDIMAMDDAANTATQALPDNPPKQMAPSTRLARTSSSKTTKRSGVSVLPYTRNTTKSTLPAMIELDWAEEVEKDLPALAPQPAEHAPQSKELASLTTDLKDSPIRGSTTIGSRSLRTRSGSADA</sequence>